<proteinExistence type="inferred from homology"/>
<dbReference type="CDD" id="cd09009">
    <property type="entry name" value="PNP-EcPNPII_like"/>
    <property type="match status" value="1"/>
</dbReference>
<dbReference type="Gene3D" id="3.40.50.1580">
    <property type="entry name" value="Nucleoside phosphorylase domain"/>
    <property type="match status" value="1"/>
</dbReference>
<dbReference type="UniPathway" id="UPA00606"/>
<sequence length="284" mass="29794">MPETPRLPTADLDARVADAVARVRAHTDLVPRVGITLGSGLGGAVDLLERAVVFATADLPHWPRSTVPGHAGRLALGRWRGVPVAALAGRSHRYEGYTLDRVTFGLRVMRALGATTMIFTNAVGAMNPEYRPGDLMLASDHLNFIGKRGLLTPAELAARRAGRPYASPHDPALRARLRAAALRARVPIHEGVLMGGHGPTYETASEVRMASALGADVACMSTVHEVTAAAELGCAAASISCVTNRATGLADGPLSHAEVEEVAQRAASRLRAILEAFLDGEAAA</sequence>
<evidence type="ECO:0000256" key="3">
    <source>
        <dbReference type="ARBA" id="ARBA00022676"/>
    </source>
</evidence>
<keyword evidence="3 5" id="KW-0328">Glycosyltransferase</keyword>
<dbReference type="PANTHER" id="PTHR11904:SF9">
    <property type="entry name" value="PURINE NUCLEOSIDE PHOSPHORYLASE-RELATED"/>
    <property type="match status" value="1"/>
</dbReference>
<dbReference type="InterPro" id="IPR000845">
    <property type="entry name" value="Nucleoside_phosphorylase_d"/>
</dbReference>
<dbReference type="EC" id="2.4.2.1" evidence="5"/>
<feature type="binding site" evidence="6">
    <location>
        <position position="244"/>
    </location>
    <ligand>
        <name>a purine D-ribonucleoside</name>
        <dbReference type="ChEBI" id="CHEBI:142355"/>
    </ligand>
</feature>
<dbReference type="NCBIfam" id="TIGR01697">
    <property type="entry name" value="PNPH-PUNA-XAPA"/>
    <property type="match status" value="1"/>
</dbReference>
<evidence type="ECO:0000256" key="2">
    <source>
        <dbReference type="ARBA" id="ARBA00006751"/>
    </source>
</evidence>
<dbReference type="AlphaFoldDB" id="A0A832I335"/>
<dbReference type="GO" id="GO:0004731">
    <property type="term" value="F:purine-nucleoside phosphorylase activity"/>
    <property type="evidence" value="ECO:0007669"/>
    <property type="project" value="UniProtKB-EC"/>
</dbReference>
<reference evidence="8" key="1">
    <citation type="journal article" date="2020" name="mSystems">
        <title>Genome- and Community-Level Interaction Insights into Carbon Utilization and Element Cycling Functions of Hydrothermarchaeota in Hydrothermal Sediment.</title>
        <authorList>
            <person name="Zhou Z."/>
            <person name="Liu Y."/>
            <person name="Xu W."/>
            <person name="Pan J."/>
            <person name="Luo Z.H."/>
            <person name="Li M."/>
        </authorList>
    </citation>
    <scope>NUCLEOTIDE SEQUENCE [LARGE SCALE GENOMIC DNA]</scope>
    <source>
        <strain evidence="8">SpSt-381</strain>
    </source>
</reference>
<evidence type="ECO:0000256" key="6">
    <source>
        <dbReference type="PIRSR" id="PIRSR000477-2"/>
    </source>
</evidence>
<evidence type="ECO:0000256" key="1">
    <source>
        <dbReference type="ARBA" id="ARBA00005058"/>
    </source>
</evidence>
<evidence type="ECO:0000256" key="4">
    <source>
        <dbReference type="ARBA" id="ARBA00022679"/>
    </source>
</evidence>
<evidence type="ECO:0000259" key="7">
    <source>
        <dbReference type="Pfam" id="PF01048"/>
    </source>
</evidence>
<gene>
    <name evidence="8" type="ORF">ENR23_11675</name>
</gene>
<protein>
    <recommendedName>
        <fullName evidence="5">Purine nucleoside phosphorylase</fullName>
        <ecNumber evidence="5">2.4.2.1</ecNumber>
    </recommendedName>
    <alternativeName>
        <fullName evidence="5">Inosine-guanosine phosphorylase</fullName>
    </alternativeName>
</protein>
<comment type="similarity">
    <text evidence="2 5">Belongs to the PNP/MTAP phosphorylase family.</text>
</comment>
<dbReference type="NCBIfam" id="NF006054">
    <property type="entry name" value="PRK08202.1"/>
    <property type="match status" value="1"/>
</dbReference>
<feature type="binding site" evidence="6">
    <location>
        <position position="122"/>
    </location>
    <ligand>
        <name>phosphate</name>
        <dbReference type="ChEBI" id="CHEBI:43474"/>
    </ligand>
</feature>
<dbReference type="EMBL" id="DSQF01000022">
    <property type="protein sequence ID" value="HGZ44057.1"/>
    <property type="molecule type" value="Genomic_DNA"/>
</dbReference>
<dbReference type="SUPFAM" id="SSF53167">
    <property type="entry name" value="Purine and uridine phosphorylases"/>
    <property type="match status" value="1"/>
</dbReference>
<evidence type="ECO:0000313" key="8">
    <source>
        <dbReference type="EMBL" id="HGZ44057.1"/>
    </source>
</evidence>
<dbReference type="PIRSF" id="PIRSF000477">
    <property type="entry name" value="PurNPase"/>
    <property type="match status" value="1"/>
</dbReference>
<dbReference type="PANTHER" id="PTHR11904">
    <property type="entry name" value="METHYLTHIOADENOSINE/PURINE NUCLEOSIDE PHOSPHORYLASE"/>
    <property type="match status" value="1"/>
</dbReference>
<feature type="binding site" evidence="6">
    <location>
        <position position="202"/>
    </location>
    <ligand>
        <name>a purine D-ribonucleoside</name>
        <dbReference type="ChEBI" id="CHEBI:142355"/>
    </ligand>
</feature>
<feature type="domain" description="Nucleoside phosphorylase" evidence="7">
    <location>
        <begin position="32"/>
        <end position="278"/>
    </location>
</feature>
<dbReference type="InterPro" id="IPR011268">
    <property type="entry name" value="Purine_phosphorylase"/>
</dbReference>
<feature type="binding site" evidence="6">
    <location>
        <position position="70"/>
    </location>
    <ligand>
        <name>phosphate</name>
        <dbReference type="ChEBI" id="CHEBI:43474"/>
    </ligand>
</feature>
<feature type="binding site" evidence="6">
    <location>
        <position position="39"/>
    </location>
    <ligand>
        <name>phosphate</name>
        <dbReference type="ChEBI" id="CHEBI:43474"/>
    </ligand>
</feature>
<comment type="pathway">
    <text evidence="1 5">Purine metabolism; purine nucleoside salvage.</text>
</comment>
<feature type="binding site" evidence="6">
    <location>
        <position position="221"/>
    </location>
    <ligand>
        <name>phosphate</name>
        <dbReference type="ChEBI" id="CHEBI:43474"/>
    </ligand>
</feature>
<organism evidence="8">
    <name type="scientific">Eiseniibacteriota bacterium</name>
    <dbReference type="NCBI Taxonomy" id="2212470"/>
    <lineage>
        <taxon>Bacteria</taxon>
        <taxon>Candidatus Eiseniibacteriota</taxon>
    </lineage>
</organism>
<feature type="binding site" evidence="6">
    <location>
        <begin position="90"/>
        <end position="92"/>
    </location>
    <ligand>
        <name>phosphate</name>
        <dbReference type="ChEBI" id="CHEBI:43474"/>
    </ligand>
</feature>
<comment type="function">
    <text evidence="5">The purine nucleoside phosphorylases catalyze the phosphorolytic breakdown of the N-glycosidic bond in the beta-(deoxy)ribonucleoside molecules, with the formation of the corresponding free purine bases and pentose-1-phosphate.</text>
</comment>
<accession>A0A832I335</accession>
<keyword evidence="4 5" id="KW-0808">Transferase</keyword>
<name>A0A832I335_UNCEI</name>
<evidence type="ECO:0000256" key="5">
    <source>
        <dbReference type="PIRNR" id="PIRNR000477"/>
    </source>
</evidence>
<dbReference type="Pfam" id="PF01048">
    <property type="entry name" value="PNP_UDP_1"/>
    <property type="match status" value="1"/>
</dbReference>
<dbReference type="GO" id="GO:0005737">
    <property type="term" value="C:cytoplasm"/>
    <property type="evidence" value="ECO:0007669"/>
    <property type="project" value="TreeGrafter"/>
</dbReference>
<dbReference type="GO" id="GO:0009116">
    <property type="term" value="P:nucleoside metabolic process"/>
    <property type="evidence" value="ECO:0007669"/>
    <property type="project" value="InterPro"/>
</dbReference>
<dbReference type="InterPro" id="IPR035994">
    <property type="entry name" value="Nucleoside_phosphorylase_sf"/>
</dbReference>
<comment type="caution">
    <text evidence="8">The sequence shown here is derived from an EMBL/GenBank/DDBJ whole genome shotgun (WGS) entry which is preliminary data.</text>
</comment>